<comment type="similarity">
    <text evidence="2">Belongs to the CDI family.</text>
</comment>
<evidence type="ECO:0000313" key="8">
    <source>
        <dbReference type="Proteomes" id="UP000502823"/>
    </source>
</evidence>
<dbReference type="PANTHER" id="PTHR10265:SF45">
    <property type="entry name" value="DACAPO"/>
    <property type="match status" value="1"/>
</dbReference>
<evidence type="ECO:0000256" key="4">
    <source>
        <dbReference type="ARBA" id="ARBA00023242"/>
    </source>
</evidence>
<organism evidence="7 8">
    <name type="scientific">Coptotermes formosanus</name>
    <name type="common">Formosan subterranean termite</name>
    <dbReference type="NCBI Taxonomy" id="36987"/>
    <lineage>
        <taxon>Eukaryota</taxon>
        <taxon>Metazoa</taxon>
        <taxon>Ecdysozoa</taxon>
        <taxon>Arthropoda</taxon>
        <taxon>Hexapoda</taxon>
        <taxon>Insecta</taxon>
        <taxon>Pterygota</taxon>
        <taxon>Neoptera</taxon>
        <taxon>Polyneoptera</taxon>
        <taxon>Dictyoptera</taxon>
        <taxon>Blattodea</taxon>
        <taxon>Blattoidea</taxon>
        <taxon>Termitoidae</taxon>
        <taxon>Rhinotermitidae</taxon>
        <taxon>Coptotermes</taxon>
    </lineage>
</organism>
<dbReference type="AlphaFoldDB" id="A0A6L2PL92"/>
<comment type="caution">
    <text evidence="7">The sequence shown here is derived from an EMBL/GenBank/DDBJ whole genome shotgun (WGS) entry which is preliminary data.</text>
</comment>
<gene>
    <name evidence="7" type="ORF">Cfor_10277</name>
</gene>
<evidence type="ECO:0000256" key="2">
    <source>
        <dbReference type="ARBA" id="ARBA00006726"/>
    </source>
</evidence>
<dbReference type="Gene3D" id="4.10.365.10">
    <property type="entry name" value="p27"/>
    <property type="match status" value="1"/>
</dbReference>
<name>A0A6L2PL92_COPFO</name>
<dbReference type="Pfam" id="PF02234">
    <property type="entry name" value="CDI"/>
    <property type="match status" value="1"/>
</dbReference>
<feature type="domain" description="Cyclin-dependent kinase inhibitor" evidence="6">
    <location>
        <begin position="58"/>
        <end position="110"/>
    </location>
</feature>
<evidence type="ECO:0000256" key="1">
    <source>
        <dbReference type="ARBA" id="ARBA00004123"/>
    </source>
</evidence>
<evidence type="ECO:0000256" key="5">
    <source>
        <dbReference type="ARBA" id="ARBA00023306"/>
    </source>
</evidence>
<dbReference type="GO" id="GO:0004861">
    <property type="term" value="F:cyclin-dependent protein serine/threonine kinase inhibitor activity"/>
    <property type="evidence" value="ECO:0007669"/>
    <property type="project" value="InterPro"/>
</dbReference>
<evidence type="ECO:0000313" key="7">
    <source>
        <dbReference type="EMBL" id="GFG30867.1"/>
    </source>
</evidence>
<dbReference type="InParanoid" id="A0A6L2PL92"/>
<proteinExistence type="inferred from homology"/>
<keyword evidence="5" id="KW-0131">Cell cycle</keyword>
<keyword evidence="3" id="KW-0649">Protein kinase inhibitor</keyword>
<accession>A0A6L2PL92</accession>
<keyword evidence="8" id="KW-1185">Reference proteome</keyword>
<evidence type="ECO:0000259" key="6">
    <source>
        <dbReference type="Pfam" id="PF02234"/>
    </source>
</evidence>
<dbReference type="PANTHER" id="PTHR10265">
    <property type="entry name" value="CYCLIN-DEPENDENT KINASE INHIBITOR 1"/>
    <property type="match status" value="1"/>
</dbReference>
<dbReference type="InterPro" id="IPR003175">
    <property type="entry name" value="CDI_dom"/>
</dbReference>
<dbReference type="OrthoDB" id="6373236at2759"/>
<protein>
    <recommendedName>
        <fullName evidence="6">Cyclin-dependent kinase inhibitor domain-containing protein</fullName>
    </recommendedName>
</protein>
<comment type="subcellular location">
    <subcellularLocation>
        <location evidence="1">Nucleus</location>
    </subcellularLocation>
</comment>
<dbReference type="EMBL" id="BLKM01000258">
    <property type="protein sequence ID" value="GFG30867.1"/>
    <property type="molecule type" value="Genomic_DNA"/>
</dbReference>
<keyword evidence="4" id="KW-0539">Nucleus</keyword>
<dbReference type="GO" id="GO:0051726">
    <property type="term" value="P:regulation of cell cycle"/>
    <property type="evidence" value="ECO:0007669"/>
    <property type="project" value="InterPro"/>
</dbReference>
<evidence type="ECO:0000256" key="3">
    <source>
        <dbReference type="ARBA" id="ARBA00023013"/>
    </source>
</evidence>
<dbReference type="GO" id="GO:0005634">
    <property type="term" value="C:nucleus"/>
    <property type="evidence" value="ECO:0007669"/>
    <property type="project" value="UniProtKB-SubCell"/>
</dbReference>
<dbReference type="Proteomes" id="UP000502823">
    <property type="component" value="Unassembled WGS sequence"/>
</dbReference>
<reference evidence="8" key="1">
    <citation type="submission" date="2020-01" db="EMBL/GenBank/DDBJ databases">
        <title>Draft genome sequence of the Termite Coptotermes fromosanus.</title>
        <authorList>
            <person name="Itakura S."/>
            <person name="Yosikawa Y."/>
            <person name="Umezawa K."/>
        </authorList>
    </citation>
    <scope>NUCLEOTIDE SEQUENCE [LARGE SCALE GENOMIC DNA]</scope>
</reference>
<sequence>MTARVFNPVIMSEMQRMLRGAGGSGGVAFPESVGQPSAAVASLHRPDPSAVARVRRVLFGPVDHEDARRLVDEEQALQQERDSDRWGFDFLLERERTSGPGTKRYVWQKVMPNEKIPEAYALRGMQYLGKHAVNSHEDSTPGTMALEVMASTSATTVTTDTKQTCISDMDSGREELKCISNITELVKRLRDLVDHLMNSR</sequence>
<dbReference type="InterPro" id="IPR044898">
    <property type="entry name" value="CDI_dom_sf"/>
</dbReference>